<dbReference type="Proteomes" id="UP000012960">
    <property type="component" value="Unplaced"/>
</dbReference>
<name>A0A804L8Y6_MUSAM</name>
<organism evidence="2 3">
    <name type="scientific">Musa acuminata subsp. malaccensis</name>
    <name type="common">Wild banana</name>
    <name type="synonym">Musa malaccensis</name>
    <dbReference type="NCBI Taxonomy" id="214687"/>
    <lineage>
        <taxon>Eukaryota</taxon>
        <taxon>Viridiplantae</taxon>
        <taxon>Streptophyta</taxon>
        <taxon>Embryophyta</taxon>
        <taxon>Tracheophyta</taxon>
        <taxon>Spermatophyta</taxon>
        <taxon>Magnoliopsida</taxon>
        <taxon>Liliopsida</taxon>
        <taxon>Zingiberales</taxon>
        <taxon>Musaceae</taxon>
        <taxon>Musa</taxon>
    </lineage>
</organism>
<proteinExistence type="predicted"/>
<dbReference type="EnsemblPlants" id="Ma11_t17650.1">
    <property type="protein sequence ID" value="Ma11_p17650.1"/>
    <property type="gene ID" value="Ma11_g17650"/>
</dbReference>
<protein>
    <submittedName>
        <fullName evidence="2">Uncharacterized protein</fullName>
    </submittedName>
</protein>
<evidence type="ECO:0000313" key="2">
    <source>
        <dbReference type="EnsemblPlants" id="Ma11_p17650.1"/>
    </source>
</evidence>
<evidence type="ECO:0000256" key="1">
    <source>
        <dbReference type="SAM" id="MobiDB-lite"/>
    </source>
</evidence>
<keyword evidence="3" id="KW-1185">Reference proteome</keyword>
<sequence length="20" mass="2113">MPCVAGPEHSSEGKGNLRML</sequence>
<dbReference type="AlphaFoldDB" id="A0A804L8Y6"/>
<reference evidence="2" key="1">
    <citation type="submission" date="2021-05" db="UniProtKB">
        <authorList>
            <consortium name="EnsemblPlants"/>
        </authorList>
    </citation>
    <scope>IDENTIFICATION</scope>
    <source>
        <strain evidence="2">subsp. malaccensis</strain>
    </source>
</reference>
<dbReference type="Gramene" id="Ma11_t17650.1">
    <property type="protein sequence ID" value="Ma11_p17650.1"/>
    <property type="gene ID" value="Ma11_g17650"/>
</dbReference>
<accession>A0A804L8Y6</accession>
<dbReference type="InParanoid" id="A0A804L8Y6"/>
<evidence type="ECO:0000313" key="3">
    <source>
        <dbReference type="Proteomes" id="UP000012960"/>
    </source>
</evidence>
<feature type="region of interest" description="Disordered" evidence="1">
    <location>
        <begin position="1"/>
        <end position="20"/>
    </location>
</feature>